<protein>
    <submittedName>
        <fullName evidence="1">Uncharacterized protein</fullName>
    </submittedName>
</protein>
<reference evidence="1 2" key="1">
    <citation type="journal article" date="2012" name="Nature">
        <title>Repeated polyploidization of Gossypium genomes and the evolution of spinnable cotton fibres.</title>
        <authorList>
            <person name="Paterson A.H."/>
            <person name="Wendel J.F."/>
            <person name="Gundlach H."/>
            <person name="Guo H."/>
            <person name="Jenkins J."/>
            <person name="Jin D."/>
            <person name="Llewellyn D."/>
            <person name="Showmaker K.C."/>
            <person name="Shu S."/>
            <person name="Udall J."/>
            <person name="Yoo M.J."/>
            <person name="Byers R."/>
            <person name="Chen W."/>
            <person name="Doron-Faigenboim A."/>
            <person name="Duke M.V."/>
            <person name="Gong L."/>
            <person name="Grimwood J."/>
            <person name="Grover C."/>
            <person name="Grupp K."/>
            <person name="Hu G."/>
            <person name="Lee T.H."/>
            <person name="Li J."/>
            <person name="Lin L."/>
            <person name="Liu T."/>
            <person name="Marler B.S."/>
            <person name="Page J.T."/>
            <person name="Roberts A.W."/>
            <person name="Romanel E."/>
            <person name="Sanders W.S."/>
            <person name="Szadkowski E."/>
            <person name="Tan X."/>
            <person name="Tang H."/>
            <person name="Xu C."/>
            <person name="Wang J."/>
            <person name="Wang Z."/>
            <person name="Zhang D."/>
            <person name="Zhang L."/>
            <person name="Ashrafi H."/>
            <person name="Bedon F."/>
            <person name="Bowers J.E."/>
            <person name="Brubaker C.L."/>
            <person name="Chee P.W."/>
            <person name="Das S."/>
            <person name="Gingle A.R."/>
            <person name="Haigler C.H."/>
            <person name="Harker D."/>
            <person name="Hoffmann L.V."/>
            <person name="Hovav R."/>
            <person name="Jones D.C."/>
            <person name="Lemke C."/>
            <person name="Mansoor S."/>
            <person name="ur Rahman M."/>
            <person name="Rainville L.N."/>
            <person name="Rambani A."/>
            <person name="Reddy U.K."/>
            <person name="Rong J.K."/>
            <person name="Saranga Y."/>
            <person name="Scheffler B.E."/>
            <person name="Scheffler J.A."/>
            <person name="Stelly D.M."/>
            <person name="Triplett B.A."/>
            <person name="Van Deynze A."/>
            <person name="Vaslin M.F."/>
            <person name="Waghmare V.N."/>
            <person name="Walford S.A."/>
            <person name="Wright R.J."/>
            <person name="Zaki E.A."/>
            <person name="Zhang T."/>
            <person name="Dennis E.S."/>
            <person name="Mayer K.F."/>
            <person name="Peterson D.G."/>
            <person name="Rokhsar D.S."/>
            <person name="Wang X."/>
            <person name="Schmutz J."/>
        </authorList>
    </citation>
    <scope>NUCLEOTIDE SEQUENCE [LARGE SCALE GENOMIC DNA]</scope>
</reference>
<proteinExistence type="predicted"/>
<organism evidence="1 2">
    <name type="scientific">Gossypium raimondii</name>
    <name type="common">Peruvian cotton</name>
    <name type="synonym">Gossypium klotzschianum subsp. raimondii</name>
    <dbReference type="NCBI Taxonomy" id="29730"/>
    <lineage>
        <taxon>Eukaryota</taxon>
        <taxon>Viridiplantae</taxon>
        <taxon>Streptophyta</taxon>
        <taxon>Embryophyta</taxon>
        <taxon>Tracheophyta</taxon>
        <taxon>Spermatophyta</taxon>
        <taxon>Magnoliopsida</taxon>
        <taxon>eudicotyledons</taxon>
        <taxon>Gunneridae</taxon>
        <taxon>Pentapetalae</taxon>
        <taxon>rosids</taxon>
        <taxon>malvids</taxon>
        <taxon>Malvales</taxon>
        <taxon>Malvaceae</taxon>
        <taxon>Malvoideae</taxon>
        <taxon>Gossypium</taxon>
    </lineage>
</organism>
<name>A0A0D2PI15_GOSRA</name>
<dbReference type="EMBL" id="CM001746">
    <property type="protein sequence ID" value="KJB45687.1"/>
    <property type="molecule type" value="Genomic_DNA"/>
</dbReference>
<sequence length="93" mass="10605">MDEDRVNEIIPRFISKTSRLALAEHSPLKGQLKNNNLYVYGAWTAETEKPPIPSSLVRCNLDFLGRALNTQPTYLFWPLHCRGIMGRVCAGFR</sequence>
<keyword evidence="2" id="KW-1185">Reference proteome</keyword>
<gene>
    <name evidence="1" type="ORF">B456_007G320700</name>
</gene>
<evidence type="ECO:0000313" key="2">
    <source>
        <dbReference type="Proteomes" id="UP000032304"/>
    </source>
</evidence>
<evidence type="ECO:0000313" key="1">
    <source>
        <dbReference type="EMBL" id="KJB45687.1"/>
    </source>
</evidence>
<dbReference type="OMA" id="IMGRVCA"/>
<dbReference type="Gramene" id="KJB45687">
    <property type="protein sequence ID" value="KJB45687"/>
    <property type="gene ID" value="B456_007G320700"/>
</dbReference>
<dbReference type="Proteomes" id="UP000032304">
    <property type="component" value="Chromosome 7"/>
</dbReference>
<accession>A0A0D2PI15</accession>
<dbReference type="AlphaFoldDB" id="A0A0D2PI15"/>